<keyword evidence="2" id="KW-1185">Reference proteome</keyword>
<protein>
    <recommendedName>
        <fullName evidence="3">Maturase K</fullName>
    </recommendedName>
</protein>
<organism evidence="1 2">
    <name type="scientific">Vespula squamosa</name>
    <name type="common">Southern yellow jacket</name>
    <name type="synonym">Wasp</name>
    <dbReference type="NCBI Taxonomy" id="30214"/>
    <lineage>
        <taxon>Eukaryota</taxon>
        <taxon>Metazoa</taxon>
        <taxon>Ecdysozoa</taxon>
        <taxon>Arthropoda</taxon>
        <taxon>Hexapoda</taxon>
        <taxon>Insecta</taxon>
        <taxon>Pterygota</taxon>
        <taxon>Neoptera</taxon>
        <taxon>Endopterygota</taxon>
        <taxon>Hymenoptera</taxon>
        <taxon>Apocrita</taxon>
        <taxon>Aculeata</taxon>
        <taxon>Vespoidea</taxon>
        <taxon>Vespidae</taxon>
        <taxon>Vespinae</taxon>
        <taxon>Vespula</taxon>
    </lineage>
</organism>
<sequence>MVIFRSFVDNNEHVIQPISNEYIRIRNTRYTSTYLPFEILLIESSGLSSMNGAGTHHVSLSERNFRVWNDGLWEKVLPRWPNYDLERNKNILRRNLHVVYKIVNFSQRNRKSLRLLASILMAILYKLAQGLPERNSITAVECLDERSKRNAHPETGLLKLLWEKPPRWLVAPFGCSLCNRNRIFHLSLMIHLESPRVYRETSVTSDPFVRIQ</sequence>
<gene>
    <name evidence="1" type="ORF">V1478_017981</name>
</gene>
<evidence type="ECO:0008006" key="3">
    <source>
        <dbReference type="Google" id="ProtNLM"/>
    </source>
</evidence>
<evidence type="ECO:0000313" key="2">
    <source>
        <dbReference type="Proteomes" id="UP001607302"/>
    </source>
</evidence>
<reference evidence="1 2" key="1">
    <citation type="journal article" date="2024" name="Ann. Entomol. Soc. Am.">
        <title>Genomic analyses of the southern and eastern yellowjacket wasps (Hymenoptera: Vespidae) reveal evolutionary signatures of social life.</title>
        <authorList>
            <person name="Catto M.A."/>
            <person name="Caine P.B."/>
            <person name="Orr S.E."/>
            <person name="Hunt B.G."/>
            <person name="Goodisman M.A.D."/>
        </authorList>
    </citation>
    <scope>NUCLEOTIDE SEQUENCE [LARGE SCALE GENOMIC DNA]</scope>
    <source>
        <strain evidence="1">233</strain>
        <tissue evidence="1">Head and thorax</tissue>
    </source>
</reference>
<evidence type="ECO:0000313" key="1">
    <source>
        <dbReference type="EMBL" id="KAL2712458.1"/>
    </source>
</evidence>
<name>A0ABD1ZVR7_VESSQ</name>
<accession>A0ABD1ZVR7</accession>
<dbReference type="AlphaFoldDB" id="A0ABD1ZVR7"/>
<proteinExistence type="predicted"/>
<dbReference type="EMBL" id="JAUDFV010000166">
    <property type="protein sequence ID" value="KAL2712458.1"/>
    <property type="molecule type" value="Genomic_DNA"/>
</dbReference>
<dbReference type="Proteomes" id="UP001607302">
    <property type="component" value="Unassembled WGS sequence"/>
</dbReference>
<comment type="caution">
    <text evidence="1">The sequence shown here is derived from an EMBL/GenBank/DDBJ whole genome shotgun (WGS) entry which is preliminary data.</text>
</comment>